<organism evidence="1">
    <name type="scientific">Rhizophagus irregularis (strain DAOM 181602 / DAOM 197198 / MUCL 43194)</name>
    <name type="common">Arbuscular mycorrhizal fungus</name>
    <name type="synonym">Glomus intraradices</name>
    <dbReference type="NCBI Taxonomy" id="747089"/>
    <lineage>
        <taxon>Eukaryota</taxon>
        <taxon>Fungi</taxon>
        <taxon>Fungi incertae sedis</taxon>
        <taxon>Mucoromycota</taxon>
        <taxon>Glomeromycotina</taxon>
        <taxon>Glomeromycetes</taxon>
        <taxon>Glomerales</taxon>
        <taxon>Glomeraceae</taxon>
        <taxon>Rhizophagus</taxon>
    </lineage>
</organism>
<protein>
    <submittedName>
        <fullName evidence="1">Uncharacterized protein</fullName>
    </submittedName>
</protein>
<dbReference type="EMBL" id="KI299595">
    <property type="protein sequence ID" value="ERZ97469.1"/>
    <property type="molecule type" value="Genomic_DNA"/>
</dbReference>
<sequence length="88" mass="10095">MIYKISVQHVHDGPIGPCPICLVCITCAESENNRICAPKTLIKNQEDLFEPITKNVYIKYKKAIDYAFLHGLKLIINKYETKTTKKQI</sequence>
<reference evidence="1" key="1">
    <citation type="submission" date="2013-07" db="EMBL/GenBank/DDBJ databases">
        <title>The genome of an arbuscular mycorrhizal fungus provides insights into the evolution of the oldest plant symbiosis.</title>
        <authorList>
            <consortium name="DOE Joint Genome Institute"/>
            <person name="Tisserant E."/>
            <person name="Malbreil M."/>
            <person name="Kuo A."/>
            <person name="Kohler A."/>
            <person name="Symeonidi A."/>
            <person name="Balestrini R."/>
            <person name="Charron P."/>
            <person name="Duensing N."/>
            <person name="Frei-dit-Frey N."/>
            <person name="Gianinazzi-Pearson V."/>
            <person name="Gilbert B."/>
            <person name="Handa Y."/>
            <person name="Hijri M."/>
            <person name="Kaul R."/>
            <person name="Kawaguchi M."/>
            <person name="Krajinski F."/>
            <person name="Lammers P."/>
            <person name="Lapierre D."/>
            <person name="Masclaux F.G."/>
            <person name="Murat C."/>
            <person name="Morin E."/>
            <person name="Ndikumana S."/>
            <person name="Pagni M."/>
            <person name="Petitpierre D."/>
            <person name="Requena N."/>
            <person name="Rosikiewicz P."/>
            <person name="Riley R."/>
            <person name="Saito K."/>
            <person name="San Clemente H."/>
            <person name="Shapiro H."/>
            <person name="van Tuinen D."/>
            <person name="Becard G."/>
            <person name="Bonfante P."/>
            <person name="Paszkowski U."/>
            <person name="Shachar-Hill Y."/>
            <person name="Young J.P."/>
            <person name="Sanders I.R."/>
            <person name="Henrissat B."/>
            <person name="Rensing S.A."/>
            <person name="Grigoriev I.V."/>
            <person name="Corradi N."/>
            <person name="Roux C."/>
            <person name="Martin F."/>
        </authorList>
    </citation>
    <scope>NUCLEOTIDE SEQUENCE</scope>
    <source>
        <strain evidence="1">DAOM 197198</strain>
    </source>
</reference>
<dbReference type="HOGENOM" id="CLU_2470251_0_0_1"/>
<dbReference type="AlphaFoldDB" id="U9SNH7"/>
<proteinExistence type="predicted"/>
<accession>U9SNH7</accession>
<evidence type="ECO:0000313" key="1">
    <source>
        <dbReference type="EMBL" id="ERZ97469.1"/>
    </source>
</evidence>
<name>U9SNH7_RHIID</name>
<gene>
    <name evidence="1" type="ORF">GLOINDRAFT_11553</name>
</gene>